<protein>
    <submittedName>
        <fullName evidence="2">Uncharacterized protein</fullName>
    </submittedName>
</protein>
<dbReference type="Proteomes" id="UP000054937">
    <property type="component" value="Unassembled WGS sequence"/>
</dbReference>
<name>A0A0V0QZJ8_PSEPJ</name>
<reference evidence="2 3" key="1">
    <citation type="journal article" date="2015" name="Sci. Rep.">
        <title>Genome of the facultative scuticociliatosis pathogen Pseudocohnilembus persalinus provides insight into its virulence through horizontal gene transfer.</title>
        <authorList>
            <person name="Xiong J."/>
            <person name="Wang G."/>
            <person name="Cheng J."/>
            <person name="Tian M."/>
            <person name="Pan X."/>
            <person name="Warren A."/>
            <person name="Jiang C."/>
            <person name="Yuan D."/>
            <person name="Miao W."/>
        </authorList>
    </citation>
    <scope>NUCLEOTIDE SEQUENCE [LARGE SCALE GENOMIC DNA]</scope>
    <source>
        <strain evidence="2">36N120E</strain>
    </source>
</reference>
<evidence type="ECO:0000313" key="3">
    <source>
        <dbReference type="Proteomes" id="UP000054937"/>
    </source>
</evidence>
<keyword evidence="3" id="KW-1185">Reference proteome</keyword>
<feature type="compositionally biased region" description="Polar residues" evidence="1">
    <location>
        <begin position="211"/>
        <end position="233"/>
    </location>
</feature>
<dbReference type="OrthoDB" id="284062at2759"/>
<organism evidence="2 3">
    <name type="scientific">Pseudocohnilembus persalinus</name>
    <name type="common">Ciliate</name>
    <dbReference type="NCBI Taxonomy" id="266149"/>
    <lineage>
        <taxon>Eukaryota</taxon>
        <taxon>Sar</taxon>
        <taxon>Alveolata</taxon>
        <taxon>Ciliophora</taxon>
        <taxon>Intramacronucleata</taxon>
        <taxon>Oligohymenophorea</taxon>
        <taxon>Scuticociliatia</taxon>
        <taxon>Philasterida</taxon>
        <taxon>Pseudocohnilembidae</taxon>
        <taxon>Pseudocohnilembus</taxon>
    </lineage>
</organism>
<feature type="region of interest" description="Disordered" evidence="1">
    <location>
        <begin position="202"/>
        <end position="233"/>
    </location>
</feature>
<proteinExistence type="predicted"/>
<evidence type="ECO:0000256" key="1">
    <source>
        <dbReference type="SAM" id="MobiDB-lite"/>
    </source>
</evidence>
<gene>
    <name evidence="2" type="ORF">PPERSA_06932</name>
</gene>
<evidence type="ECO:0000313" key="2">
    <source>
        <dbReference type="EMBL" id="KRX07317.1"/>
    </source>
</evidence>
<dbReference type="InParanoid" id="A0A0V0QZJ8"/>
<dbReference type="AlphaFoldDB" id="A0A0V0QZJ8"/>
<sequence length="233" mass="28045">MSMEYVQYSYPEWPGIQSQKFKPGRLHIKPVDQIGRVIEGNELPHKGKKTFNIPYSKEWEVKPQIRIFQQKYQMNQEKEDPSKLKYIAPQRKGKLDVLENMGKTKTHSEQDRFHKRIGMMTLRQHNKYQEQKKQTELQQSLQTQQSYNKTNKMTWQDRELIEQAAEEKQTVMELDNWTDDKIYQPIPQKYLPAKSRHLSQNYQNTYNSNQGPIYQNQFYTKKQQQSGQNSFYQ</sequence>
<accession>A0A0V0QZJ8</accession>
<comment type="caution">
    <text evidence="2">The sequence shown here is derived from an EMBL/GenBank/DDBJ whole genome shotgun (WGS) entry which is preliminary data.</text>
</comment>
<dbReference type="EMBL" id="LDAU01000084">
    <property type="protein sequence ID" value="KRX07317.1"/>
    <property type="molecule type" value="Genomic_DNA"/>
</dbReference>